<evidence type="ECO:0000256" key="4">
    <source>
        <dbReference type="ARBA" id="ARBA00022946"/>
    </source>
</evidence>
<dbReference type="Pfam" id="PF01987">
    <property type="entry name" value="AIM24"/>
    <property type="match status" value="1"/>
</dbReference>
<dbReference type="Gene3D" id="3.60.160.10">
    <property type="entry name" value="Mitochondrial biogenesis AIM24"/>
    <property type="match status" value="1"/>
</dbReference>
<dbReference type="PANTHER" id="PTHR36959">
    <property type="entry name" value="ALTERED INHERITANCE OF MITOCHONDRIA PROTEIN 24, MITOCHONDRIAL"/>
    <property type="match status" value="1"/>
</dbReference>
<dbReference type="InterPro" id="IPR036983">
    <property type="entry name" value="AIM24_sf"/>
</dbReference>
<dbReference type="GO" id="GO:0007007">
    <property type="term" value="P:inner mitochondrial membrane organization"/>
    <property type="evidence" value="ECO:0007669"/>
    <property type="project" value="TreeGrafter"/>
</dbReference>
<accession>A0A376B842</accession>
<comment type="similarity">
    <text evidence="2 6">Belongs to the AIM24 family.</text>
</comment>
<proteinExistence type="inferred from homology"/>
<evidence type="ECO:0000313" key="7">
    <source>
        <dbReference type="EMBL" id="SSD60781.1"/>
    </source>
</evidence>
<dbReference type="Proteomes" id="UP000262825">
    <property type="component" value="Unassembled WGS sequence"/>
</dbReference>
<comment type="subcellular location">
    <subcellularLocation>
        <location evidence="1 6">Mitochondrion</location>
    </subcellularLocation>
</comment>
<dbReference type="PANTHER" id="PTHR36959:SF2">
    <property type="entry name" value="ALTERED INHERITANCE OF MITOCHONDRIA PROTEIN 24, MITOCHONDRIAL"/>
    <property type="match status" value="1"/>
</dbReference>
<dbReference type="VEuPathDB" id="FungiDB:SCODWIG_02542"/>
<keyword evidence="5 6" id="KW-0496">Mitochondrion</keyword>
<evidence type="ECO:0000256" key="3">
    <source>
        <dbReference type="ARBA" id="ARBA00013287"/>
    </source>
</evidence>
<dbReference type="GO" id="GO:0005743">
    <property type="term" value="C:mitochondrial inner membrane"/>
    <property type="evidence" value="ECO:0007669"/>
    <property type="project" value="TreeGrafter"/>
</dbReference>
<dbReference type="OrthoDB" id="5295771at2759"/>
<evidence type="ECO:0000256" key="2">
    <source>
        <dbReference type="ARBA" id="ARBA00009322"/>
    </source>
</evidence>
<evidence type="ECO:0000256" key="1">
    <source>
        <dbReference type="ARBA" id="ARBA00004173"/>
    </source>
</evidence>
<dbReference type="InterPro" id="IPR002838">
    <property type="entry name" value="AIM24"/>
</dbReference>
<keyword evidence="8" id="KW-1185">Reference proteome</keyword>
<gene>
    <name evidence="7" type="ORF">SCODWIG_02542</name>
</gene>
<organism evidence="7 8">
    <name type="scientific">Saccharomycodes ludwigii</name>
    <dbReference type="NCBI Taxonomy" id="36035"/>
    <lineage>
        <taxon>Eukaryota</taxon>
        <taxon>Fungi</taxon>
        <taxon>Dikarya</taxon>
        <taxon>Ascomycota</taxon>
        <taxon>Saccharomycotina</taxon>
        <taxon>Saccharomycetes</taxon>
        <taxon>Saccharomycodales</taxon>
        <taxon>Saccharomycodaceae</taxon>
        <taxon>Saccharomycodes</taxon>
    </lineage>
</organism>
<keyword evidence="4" id="KW-0809">Transit peptide</keyword>
<protein>
    <recommendedName>
        <fullName evidence="3 6">Altered inheritance of mitochondria protein 24, mitochondrial</fullName>
    </recommendedName>
</protein>
<dbReference type="EMBL" id="UFAJ01000451">
    <property type="protein sequence ID" value="SSD60781.1"/>
    <property type="molecule type" value="Genomic_DNA"/>
</dbReference>
<name>A0A376B842_9ASCO</name>
<evidence type="ECO:0000256" key="5">
    <source>
        <dbReference type="ARBA" id="ARBA00023128"/>
    </source>
</evidence>
<evidence type="ECO:0000313" key="8">
    <source>
        <dbReference type="Proteomes" id="UP000262825"/>
    </source>
</evidence>
<evidence type="ECO:0000256" key="6">
    <source>
        <dbReference type="RuleBase" id="RU363045"/>
    </source>
</evidence>
<dbReference type="AlphaFoldDB" id="A0A376B842"/>
<sequence length="453" mass="50792">MPSTPPSSSFTNIWKRSISFLKPTPTTIIPTQAELNISTNNIINTETPLPHDNDGSTTEFKILGSPPTMALISLPSSVPLYIKRKHLISIFDKQNSKNTANTTSMSTRWVQPWKNLFLWQNSMPIYQKIITTTNFGNISDENRQASSDYEDTRLKLLVSSSQGGSLAGLQLDGSKDWFIFGGSQSILVFEDNSSLNITPKFSFKTLFKKFHQLNGRGNVILNGKGSSIYSIELSSPDEEILVRVDNLLGLSGASISDLQKNVHPFVFSKQKEGVSSGNKLENDKRTFLGRIFDRNSTIAKTKDEVKVTIKQQTLDREFGLKDFIEISKNGISNISTFITYYYYQFLNGNLSLWGNLNGVQYCKLRGPRTILIQSNGLNSRLLDDLIDSNQRKSILPASALNELSFSSSSESKIKDSKNYLSYATFDKNGNVHFQSTPNFDESIEKIKQSLKKH</sequence>
<reference evidence="8" key="1">
    <citation type="submission" date="2018-06" db="EMBL/GenBank/DDBJ databases">
        <authorList>
            <person name="Guldener U."/>
        </authorList>
    </citation>
    <scope>NUCLEOTIDE SEQUENCE [LARGE SCALE GENOMIC DNA]</scope>
    <source>
        <strain evidence="8">UTAD17</strain>
    </source>
</reference>